<dbReference type="GO" id="GO:0017168">
    <property type="term" value="F:5-oxoprolinase (ATP-hydrolyzing) activity"/>
    <property type="evidence" value="ECO:0007669"/>
    <property type="project" value="TreeGrafter"/>
</dbReference>
<dbReference type="GO" id="GO:0005829">
    <property type="term" value="C:cytosol"/>
    <property type="evidence" value="ECO:0007669"/>
    <property type="project" value="TreeGrafter"/>
</dbReference>
<evidence type="ECO:0000313" key="2">
    <source>
        <dbReference type="EMBL" id="GEP61267.1"/>
    </source>
</evidence>
<organism evidence="2 3">
    <name type="scientific">Reyranella soli</name>
    <dbReference type="NCBI Taxonomy" id="1230389"/>
    <lineage>
        <taxon>Bacteria</taxon>
        <taxon>Pseudomonadati</taxon>
        <taxon>Pseudomonadota</taxon>
        <taxon>Alphaproteobacteria</taxon>
        <taxon>Hyphomicrobiales</taxon>
        <taxon>Reyranellaceae</taxon>
        <taxon>Reyranella</taxon>
    </lineage>
</organism>
<dbReference type="Pfam" id="PF02538">
    <property type="entry name" value="Hydantoinase_B"/>
    <property type="match status" value="1"/>
</dbReference>
<dbReference type="Proteomes" id="UP000321058">
    <property type="component" value="Unassembled WGS sequence"/>
</dbReference>
<evidence type="ECO:0000259" key="1">
    <source>
        <dbReference type="Pfam" id="PF02538"/>
    </source>
</evidence>
<sequence>MKNTVDPFTVEVIRHALTAAAEEMSFVVMRSARSPLLREAGDLSSAITDHKGDLIAQGRDIPIHLGVMSFTVKKFLERVPAERLRPGDVWFLNLPEVGGNHLPDVKAIRPIFLEGRLFAFAVSLAHWGDIGGAWAGSYFAAATETWQEGVRIPPLRLCTADGIDEEKRDFLLANLRGPAEREGDLLAQVAATRAAEGRLTRLCEEHGAATIRAALDRLDDLSEAQMREAIASLPDGVYEGEDFLDDDGPGGKPAAIRVRVEIAGDRASFDFSATDDAVAGPLNTTPFVAMAAVYYAIKAVAGPEIQPNGGCYRALDVRTRPGSILDPGIDKPVVGGNHETSQRAVDAIMKAFAHAVPERLTAGGSTTAGLLIFGGTRRDGATGTFYETHGGGEGARADRDGVPVVRVHLTNTMNTPAEIVEAEYMIRVEEQRLRRGSGGAGKHRGGEGMIRTYTVMGDGLTLTTMFERRVVPPYGLMGGEAGAPFRVTLHRAAGGSRELSGKENLSLSAGDRVVMETSGGGGYGKA</sequence>
<dbReference type="GO" id="GO:0006749">
    <property type="term" value="P:glutathione metabolic process"/>
    <property type="evidence" value="ECO:0007669"/>
    <property type="project" value="TreeGrafter"/>
</dbReference>
<comment type="caution">
    <text evidence="2">The sequence shown here is derived from an EMBL/GenBank/DDBJ whole genome shotgun (WGS) entry which is preliminary data.</text>
</comment>
<dbReference type="EMBL" id="BKAJ01000210">
    <property type="protein sequence ID" value="GEP61267.1"/>
    <property type="molecule type" value="Genomic_DNA"/>
</dbReference>
<evidence type="ECO:0000313" key="3">
    <source>
        <dbReference type="Proteomes" id="UP000321058"/>
    </source>
</evidence>
<dbReference type="OrthoDB" id="9761586at2"/>
<reference evidence="2 3" key="1">
    <citation type="submission" date="2019-07" db="EMBL/GenBank/DDBJ databases">
        <title>Whole genome shotgun sequence of Reyranella soli NBRC 108950.</title>
        <authorList>
            <person name="Hosoyama A."/>
            <person name="Uohara A."/>
            <person name="Ohji S."/>
            <person name="Ichikawa N."/>
        </authorList>
    </citation>
    <scope>NUCLEOTIDE SEQUENCE [LARGE SCALE GENOMIC DNA]</scope>
    <source>
        <strain evidence="2 3">NBRC 108950</strain>
    </source>
</reference>
<proteinExistence type="predicted"/>
<feature type="domain" description="Hydantoinase B/oxoprolinase" evidence="1">
    <location>
        <begin position="6"/>
        <end position="525"/>
    </location>
</feature>
<keyword evidence="3" id="KW-1185">Reference proteome</keyword>
<name>A0A512NQQ1_9HYPH</name>
<dbReference type="PANTHER" id="PTHR11365">
    <property type="entry name" value="5-OXOPROLINASE RELATED"/>
    <property type="match status" value="1"/>
</dbReference>
<gene>
    <name evidence="2" type="ORF">RSO01_84330</name>
</gene>
<dbReference type="InterPro" id="IPR003692">
    <property type="entry name" value="Hydantoinase_B"/>
</dbReference>
<accession>A0A512NQQ1</accession>
<dbReference type="AlphaFoldDB" id="A0A512NQQ1"/>
<dbReference type="PANTHER" id="PTHR11365:SF23">
    <property type="entry name" value="HYPOTHETICAL 5-OXOPROLINASE (EUROFUNG)-RELATED"/>
    <property type="match status" value="1"/>
</dbReference>
<dbReference type="RefSeq" id="WP_147156580.1">
    <property type="nucleotide sequence ID" value="NZ_BKAJ01000210.1"/>
</dbReference>
<dbReference type="InterPro" id="IPR045079">
    <property type="entry name" value="Oxoprolinase-like"/>
</dbReference>
<protein>
    <submittedName>
        <fullName evidence="2">N-methylhydantoinase B</fullName>
    </submittedName>
</protein>